<feature type="compositionally biased region" description="Basic and acidic residues" evidence="1">
    <location>
        <begin position="311"/>
        <end position="346"/>
    </location>
</feature>
<evidence type="ECO:0000256" key="1">
    <source>
        <dbReference type="SAM" id="MobiDB-lite"/>
    </source>
</evidence>
<keyword evidence="2" id="KW-0472">Membrane</keyword>
<feature type="region of interest" description="Disordered" evidence="1">
    <location>
        <begin position="243"/>
        <end position="358"/>
    </location>
</feature>
<gene>
    <name evidence="3" type="ORF">AB5J55_26415</name>
</gene>
<organism evidence="3">
    <name type="scientific">Streptomyces sp. R11</name>
    <dbReference type="NCBI Taxonomy" id="3238625"/>
    <lineage>
        <taxon>Bacteria</taxon>
        <taxon>Bacillati</taxon>
        <taxon>Actinomycetota</taxon>
        <taxon>Actinomycetes</taxon>
        <taxon>Kitasatosporales</taxon>
        <taxon>Streptomycetaceae</taxon>
        <taxon>Streptomyces</taxon>
    </lineage>
</organism>
<evidence type="ECO:0000313" key="3">
    <source>
        <dbReference type="EMBL" id="XDQ12909.1"/>
    </source>
</evidence>
<protein>
    <recommendedName>
        <fullName evidence="4">Extensin</fullName>
    </recommendedName>
</protein>
<sequence length="376" mass="39677">MADEQYRWLDRETAERLLRGESLEAVDPADRDQAERLAKTLEALTAEPPLSSTELPGEAAALAAFRAARAGRGTESATVGHGSASGACEAGEALDAGPVDVGLVRIGRADNGVRRAPWARPVRLGLAAALAVGMVGGVAVAAGTGVLTSPFVEDEGSRPAATVSTPAPPERPLFSPSPDGGVWGGPTPDDDSRAPTDPGTTEGAEPGGSAPDRGSARDRDEAGGGWWKVVTAYCRDLRDGKELSNDRRRALERAAGDSERVRKYCDGVLKAVADGTWGKSGSGTDRDRDRDRERERERDRNRDRDDDEGDRADSRGDGRGGRHGDDDRDHHGDRGRDRDGGRDGHRTQSAVAAPSTVVARAEALLPDRVVTSVTGR</sequence>
<feature type="region of interest" description="Disordered" evidence="1">
    <location>
        <begin position="149"/>
        <end position="222"/>
    </location>
</feature>
<evidence type="ECO:0000256" key="2">
    <source>
        <dbReference type="SAM" id="Phobius"/>
    </source>
</evidence>
<evidence type="ECO:0008006" key="4">
    <source>
        <dbReference type="Google" id="ProtNLM"/>
    </source>
</evidence>
<reference evidence="3" key="1">
    <citation type="submission" date="2024-07" db="EMBL/GenBank/DDBJ databases">
        <authorList>
            <person name="Yu S.T."/>
        </authorList>
    </citation>
    <scope>NUCLEOTIDE SEQUENCE</scope>
    <source>
        <strain evidence="3">R11</strain>
    </source>
</reference>
<keyword evidence="2" id="KW-1133">Transmembrane helix</keyword>
<feature type="transmembrane region" description="Helical" evidence="2">
    <location>
        <begin position="124"/>
        <end position="147"/>
    </location>
</feature>
<dbReference type="EMBL" id="CP163432">
    <property type="protein sequence ID" value="XDQ12909.1"/>
    <property type="molecule type" value="Genomic_DNA"/>
</dbReference>
<name>A0AB39N4W4_9ACTN</name>
<dbReference type="AlphaFoldDB" id="A0AB39N4W4"/>
<feature type="compositionally biased region" description="Basic and acidic residues" evidence="1">
    <location>
        <begin position="284"/>
        <end position="304"/>
    </location>
</feature>
<dbReference type="RefSeq" id="WP_369273015.1">
    <property type="nucleotide sequence ID" value="NZ_CP163432.1"/>
</dbReference>
<proteinExistence type="predicted"/>
<feature type="compositionally biased region" description="Basic and acidic residues" evidence="1">
    <location>
        <begin position="243"/>
        <end position="265"/>
    </location>
</feature>
<accession>A0AB39N4W4</accession>
<keyword evidence="2" id="KW-0812">Transmembrane</keyword>